<protein>
    <submittedName>
        <fullName evidence="1">Uncharacterized protein</fullName>
    </submittedName>
</protein>
<accession>A0A7C8IDC4</accession>
<proteinExistence type="predicted"/>
<comment type="caution">
    <text evidence="1">The sequence shown here is derived from an EMBL/GenBank/DDBJ whole genome shotgun (WGS) entry which is preliminary data.</text>
</comment>
<reference evidence="1 2" key="1">
    <citation type="submission" date="2020-01" db="EMBL/GenBank/DDBJ databases">
        <authorList>
            <consortium name="DOE Joint Genome Institute"/>
            <person name="Haridas S."/>
            <person name="Albert R."/>
            <person name="Binder M."/>
            <person name="Bloem J."/>
            <person name="Labutti K."/>
            <person name="Salamov A."/>
            <person name="Andreopoulos B."/>
            <person name="Baker S.E."/>
            <person name="Barry K."/>
            <person name="Bills G."/>
            <person name="Bluhm B.H."/>
            <person name="Cannon C."/>
            <person name="Castanera R."/>
            <person name="Culley D.E."/>
            <person name="Daum C."/>
            <person name="Ezra D."/>
            <person name="Gonzalez J.B."/>
            <person name="Henrissat B."/>
            <person name="Kuo A."/>
            <person name="Liang C."/>
            <person name="Lipzen A."/>
            <person name="Lutzoni F."/>
            <person name="Magnuson J."/>
            <person name="Mondo S."/>
            <person name="Nolan M."/>
            <person name="Ohm R."/>
            <person name="Pangilinan J."/>
            <person name="Park H.-J.H."/>
            <person name="Ramirez L."/>
            <person name="Alfaro M."/>
            <person name="Sun H."/>
            <person name="Tritt A."/>
            <person name="Yoshinaga Y."/>
            <person name="Zwiers L.-H.L."/>
            <person name="Turgeon B.G."/>
            <person name="Goodwin S.B."/>
            <person name="Spatafora J.W."/>
            <person name="Crous P.W."/>
            <person name="Grigoriev I.V."/>
        </authorList>
    </citation>
    <scope>NUCLEOTIDE SEQUENCE [LARGE SCALE GENOMIC DNA]</scope>
    <source>
        <strain evidence="1 2">CBS 611.86</strain>
    </source>
</reference>
<dbReference type="AlphaFoldDB" id="A0A7C8IDC4"/>
<keyword evidence="2" id="KW-1185">Reference proteome</keyword>
<evidence type="ECO:0000313" key="1">
    <source>
        <dbReference type="EMBL" id="KAF2874271.1"/>
    </source>
</evidence>
<dbReference type="PANTHER" id="PTHR38850:SF2">
    <property type="entry name" value="CERATO-PLATANIN"/>
    <property type="match status" value="1"/>
</dbReference>
<evidence type="ECO:0000313" key="2">
    <source>
        <dbReference type="Proteomes" id="UP000481861"/>
    </source>
</evidence>
<organism evidence="1 2">
    <name type="scientific">Massariosphaeria phaeospora</name>
    <dbReference type="NCBI Taxonomy" id="100035"/>
    <lineage>
        <taxon>Eukaryota</taxon>
        <taxon>Fungi</taxon>
        <taxon>Dikarya</taxon>
        <taxon>Ascomycota</taxon>
        <taxon>Pezizomycotina</taxon>
        <taxon>Dothideomycetes</taxon>
        <taxon>Pleosporomycetidae</taxon>
        <taxon>Pleosporales</taxon>
        <taxon>Pleosporales incertae sedis</taxon>
        <taxon>Massariosphaeria</taxon>
    </lineage>
</organism>
<gene>
    <name evidence="1" type="ORF">BDV95DRAFT_441101</name>
</gene>
<feature type="non-terminal residue" evidence="1">
    <location>
        <position position="165"/>
    </location>
</feature>
<dbReference type="EMBL" id="JAADJZ010000006">
    <property type="protein sequence ID" value="KAF2874271.1"/>
    <property type="molecule type" value="Genomic_DNA"/>
</dbReference>
<sequence>LTPHTAFQATAGVLGCKVNVNRVSYFPIVPTCMTICMKITAKARSILVLNIGTSGGAWELSWDAWNYLNTGKNATENPTKNDGIPFQWQFVETTECAHLIYTEDGKIPVRAVDLAYYRQCPNGTAQLYNIQSTQCTFGVDERCKEPQSGIDLAICPSQLGINTPL</sequence>
<dbReference type="PANTHER" id="PTHR38850">
    <property type="entry name" value="CERATO-PLATANIN"/>
    <property type="match status" value="1"/>
</dbReference>
<name>A0A7C8IDC4_9PLEO</name>
<dbReference type="Proteomes" id="UP000481861">
    <property type="component" value="Unassembled WGS sequence"/>
</dbReference>
<feature type="non-terminal residue" evidence="1">
    <location>
        <position position="1"/>
    </location>
</feature>
<dbReference type="OrthoDB" id="5370830at2759"/>